<dbReference type="Gene3D" id="1.10.287.70">
    <property type="match status" value="1"/>
</dbReference>
<evidence type="ECO:0000313" key="12">
    <source>
        <dbReference type="RefSeq" id="XP_011501269.1"/>
    </source>
</evidence>
<evidence type="ECO:0000256" key="8">
    <source>
        <dbReference type="ARBA" id="ARBA00023180"/>
    </source>
</evidence>
<evidence type="ECO:0000256" key="4">
    <source>
        <dbReference type="ARBA" id="ARBA00022692"/>
    </source>
</evidence>
<dbReference type="GeneID" id="105364929"/>
<keyword evidence="5 9" id="KW-1133">Transmembrane helix</keyword>
<dbReference type="GO" id="GO:0015276">
    <property type="term" value="F:ligand-gated monoatomic ion channel activity"/>
    <property type="evidence" value="ECO:0007669"/>
    <property type="project" value="InterPro"/>
</dbReference>
<evidence type="ECO:0000256" key="3">
    <source>
        <dbReference type="ARBA" id="ARBA00022475"/>
    </source>
</evidence>
<comment type="subcellular location">
    <subcellularLocation>
        <location evidence="1">Cell membrane</location>
        <topology evidence="1">Multi-pass membrane protein</topology>
    </subcellularLocation>
</comment>
<dbReference type="KEGG" id="csol:105364929"/>
<evidence type="ECO:0000256" key="9">
    <source>
        <dbReference type="SAM" id="Phobius"/>
    </source>
</evidence>
<dbReference type="AlphaFoldDB" id="A0AAJ7DYN8"/>
<dbReference type="Pfam" id="PF00060">
    <property type="entry name" value="Lig_chan"/>
    <property type="match status" value="1"/>
</dbReference>
<evidence type="ECO:0000256" key="5">
    <source>
        <dbReference type="ARBA" id="ARBA00022989"/>
    </source>
</evidence>
<dbReference type="Gene3D" id="3.40.190.10">
    <property type="entry name" value="Periplasmic binding protein-like II"/>
    <property type="match status" value="1"/>
</dbReference>
<dbReference type="Proteomes" id="UP000695007">
    <property type="component" value="Unplaced"/>
</dbReference>
<proteinExistence type="inferred from homology"/>
<keyword evidence="11" id="KW-1185">Reference proteome</keyword>
<dbReference type="CTD" id="40198"/>
<feature type="domain" description="Ionotropic glutamate receptor C-terminal" evidence="10">
    <location>
        <begin position="98"/>
        <end position="373"/>
    </location>
</feature>
<evidence type="ECO:0000256" key="1">
    <source>
        <dbReference type="ARBA" id="ARBA00004651"/>
    </source>
</evidence>
<evidence type="ECO:0000313" key="11">
    <source>
        <dbReference type="Proteomes" id="UP000695007"/>
    </source>
</evidence>
<dbReference type="GO" id="GO:0050906">
    <property type="term" value="P:detection of stimulus involved in sensory perception"/>
    <property type="evidence" value="ECO:0007669"/>
    <property type="project" value="UniProtKB-ARBA"/>
</dbReference>
<evidence type="ECO:0000259" key="10">
    <source>
        <dbReference type="Pfam" id="PF00060"/>
    </source>
</evidence>
<keyword evidence="8" id="KW-0325">Glycoprotein</keyword>
<dbReference type="InterPro" id="IPR052192">
    <property type="entry name" value="Insect_Ionotropic_Sensory_Rcpt"/>
</dbReference>
<dbReference type="PANTHER" id="PTHR42643">
    <property type="entry name" value="IONOTROPIC RECEPTOR 20A-RELATED"/>
    <property type="match status" value="1"/>
</dbReference>
<keyword evidence="6 9" id="KW-0472">Membrane</keyword>
<protein>
    <submittedName>
        <fullName evidence="12">Glutamate receptor ionotropic, kainate 2</fullName>
    </submittedName>
</protein>
<dbReference type="InterPro" id="IPR001320">
    <property type="entry name" value="Iontro_rcpt_C"/>
</dbReference>
<evidence type="ECO:0000256" key="6">
    <source>
        <dbReference type="ARBA" id="ARBA00023136"/>
    </source>
</evidence>
<keyword evidence="3" id="KW-1003">Cell membrane</keyword>
<evidence type="ECO:0000256" key="2">
    <source>
        <dbReference type="ARBA" id="ARBA00008685"/>
    </source>
</evidence>
<gene>
    <name evidence="12" type="primary">LOC105364929</name>
</gene>
<feature type="transmembrane region" description="Helical" evidence="9">
    <location>
        <begin position="167"/>
        <end position="188"/>
    </location>
</feature>
<feature type="transmembrane region" description="Helical" evidence="9">
    <location>
        <begin position="99"/>
        <end position="118"/>
    </location>
</feature>
<name>A0AAJ7DYN8_9HYME</name>
<keyword evidence="7 12" id="KW-0675">Receptor</keyword>
<accession>A0AAJ7DYN8</accession>
<feature type="transmembrane region" description="Helical" evidence="9">
    <location>
        <begin position="363"/>
        <end position="385"/>
    </location>
</feature>
<reference evidence="12" key="1">
    <citation type="submission" date="2025-08" db="UniProtKB">
        <authorList>
            <consortium name="RefSeq"/>
        </authorList>
    </citation>
    <scope>IDENTIFICATION</scope>
</reference>
<evidence type="ECO:0000256" key="7">
    <source>
        <dbReference type="ARBA" id="ARBA00023170"/>
    </source>
</evidence>
<feature type="transmembrane region" description="Helical" evidence="9">
    <location>
        <begin position="130"/>
        <end position="147"/>
    </location>
</feature>
<dbReference type="RefSeq" id="XP_011501269.1">
    <property type="nucleotide sequence ID" value="XM_011502967.1"/>
</dbReference>
<organism evidence="11 12">
    <name type="scientific">Ceratosolen solmsi marchali</name>
    <dbReference type="NCBI Taxonomy" id="326594"/>
    <lineage>
        <taxon>Eukaryota</taxon>
        <taxon>Metazoa</taxon>
        <taxon>Ecdysozoa</taxon>
        <taxon>Arthropoda</taxon>
        <taxon>Hexapoda</taxon>
        <taxon>Insecta</taxon>
        <taxon>Pterygota</taxon>
        <taxon>Neoptera</taxon>
        <taxon>Endopterygota</taxon>
        <taxon>Hymenoptera</taxon>
        <taxon>Apocrita</taxon>
        <taxon>Proctotrupomorpha</taxon>
        <taxon>Chalcidoidea</taxon>
        <taxon>Agaonidae</taxon>
        <taxon>Agaoninae</taxon>
        <taxon>Ceratosolen</taxon>
    </lineage>
</organism>
<comment type="similarity">
    <text evidence="2">Belongs to the glutamate-gated ion channel (TC 1.A.10.1) family.</text>
</comment>
<dbReference type="FunFam" id="1.10.287.70:FF:000143">
    <property type="entry name" value="Probable glutamate receptor"/>
    <property type="match status" value="1"/>
</dbReference>
<dbReference type="SUPFAM" id="SSF53850">
    <property type="entry name" value="Periplasmic binding protein-like II"/>
    <property type="match status" value="1"/>
</dbReference>
<dbReference type="GO" id="GO:0005886">
    <property type="term" value="C:plasma membrane"/>
    <property type="evidence" value="ECO:0007669"/>
    <property type="project" value="UniProtKB-SubCell"/>
</dbReference>
<sequence length="479" mass="55491">MNEEQELKEFPSHIRITSYSDWPYSILINNNGSIDGDGFAFELLKLLVRKFNFTYTIVPPAEDIIGDQKSDEMDTTFLMKRPGTSSSGSGLLAPFTEQVWILIFISLLIVGPTIYLMILLRSKFAKDEQAEKFTFLTCMWFVYGALLKQGTTFSPIGDSTRLVFATWWIFITILTSYYTANLTAFLTLSKFTLAINSLDELVNYRYSWFIINGRSVQTLLHYNDPEVEALTKSRNWGYGYLYNDYNMTYKSMLKYARDGKVFIADRILAQMAIFEDYKNKTLEGIIEEKRCAYVISESNVLPKRRGFGLPTRSPIQKFINSEMTAAIEGGLVKHFKLEKLPEAQICPLNLKSKERRLKISDLWMTYKVVFAGMGVSIIVFLIEFFSRLIRKCVESNAFVKYTSGKIKNIDASPESWNYIKESTNFWIRTPPPMYQLHEEISRKTYSINGRDYYVINEESGDRRLIPIRTSSAYLFQYIH</sequence>
<dbReference type="PANTHER" id="PTHR42643:SF24">
    <property type="entry name" value="IONOTROPIC RECEPTOR 60A"/>
    <property type="match status" value="1"/>
</dbReference>
<keyword evidence="4 9" id="KW-0812">Transmembrane</keyword>